<dbReference type="EMBL" id="JAEDAM010000100">
    <property type="protein sequence ID" value="MBS8122489.1"/>
    <property type="molecule type" value="Genomic_DNA"/>
</dbReference>
<evidence type="ECO:0000313" key="3">
    <source>
        <dbReference type="Proteomes" id="UP000680365"/>
    </source>
</evidence>
<keyword evidence="1" id="KW-1133">Transmembrane helix</keyword>
<dbReference type="Proteomes" id="UP000680365">
    <property type="component" value="Unassembled WGS sequence"/>
</dbReference>
<comment type="caution">
    <text evidence="2">The sequence shown here is derived from an EMBL/GenBank/DDBJ whole genome shotgun (WGS) entry which is preliminary data.</text>
</comment>
<protein>
    <submittedName>
        <fullName evidence="2">Uncharacterized protein</fullName>
    </submittedName>
</protein>
<reference evidence="2 3" key="1">
    <citation type="journal article" date="2021" name="Nat. Commun.">
        <title>Reductive evolution and unique predatory mode in the CPR bacterium Vampirococcus lugosii.</title>
        <authorList>
            <person name="Moreira D."/>
            <person name="Zivanovic Y."/>
            <person name="Lopez-Archilla A.I."/>
            <person name="Iniesto M."/>
            <person name="Lopez-Garcia P."/>
        </authorList>
    </citation>
    <scope>NUCLEOTIDE SEQUENCE [LARGE SCALE GENOMIC DNA]</scope>
    <source>
        <strain evidence="2">Chiprana</strain>
    </source>
</reference>
<evidence type="ECO:0000256" key="1">
    <source>
        <dbReference type="SAM" id="Phobius"/>
    </source>
</evidence>
<keyword evidence="1" id="KW-0812">Transmembrane</keyword>
<keyword evidence="3" id="KW-1185">Reference proteome</keyword>
<evidence type="ECO:0000313" key="2">
    <source>
        <dbReference type="EMBL" id="MBS8122489.1"/>
    </source>
</evidence>
<gene>
    <name evidence="2" type="ORF">VAMP_7420n130</name>
</gene>
<dbReference type="RefSeq" id="WP_213349916.1">
    <property type="nucleotide sequence ID" value="NZ_JAEDAM010000100.1"/>
</dbReference>
<keyword evidence="1" id="KW-0472">Membrane</keyword>
<feature type="transmembrane region" description="Helical" evidence="1">
    <location>
        <begin position="21"/>
        <end position="38"/>
    </location>
</feature>
<sequence length="237" mass="27446">MSEDKINKEDKKIKKQIQDTKYKIGLFIIILLSFIYFGDFESSFTDLNVSKENFDSKISENKQILSDIKNIENNIDTVSIFTEKSSEFVDCINDDECVLDSVLQDLGIEFSKEISNDVIRNFFLLRKHEYDKMDYDQALILKNINEYLLDFQGSDLNIVSFSNVVKSNSHENMYTLPITLNITVKNLDGLIDFLKNVEESVGVEYPVLYEIEAINYDIVKSDEEQSISVNLLAYFIK</sequence>
<name>A0ABS5QN93_9BACT</name>
<accession>A0ABS5QN93</accession>
<organism evidence="2 3">
    <name type="scientific">Candidatus Vampirococcus lugosii</name>
    <dbReference type="NCBI Taxonomy" id="2789015"/>
    <lineage>
        <taxon>Bacteria</taxon>
        <taxon>Candidatus Absconditibacteriota</taxon>
        <taxon>Vampirococcus</taxon>
    </lineage>
</organism>
<proteinExistence type="predicted"/>